<proteinExistence type="predicted"/>
<keyword evidence="5" id="KW-1185">Reference proteome</keyword>
<evidence type="ECO:0000313" key="5">
    <source>
        <dbReference type="Proteomes" id="UP000295252"/>
    </source>
</evidence>
<dbReference type="PANTHER" id="PTHR31080">
    <property type="entry name" value="PECTINESTERASE INHIBITOR-LIKE"/>
    <property type="match status" value="1"/>
</dbReference>
<feature type="signal peptide" evidence="2">
    <location>
        <begin position="1"/>
        <end position="29"/>
    </location>
</feature>
<dbReference type="OMA" id="SCMANIT"/>
<gene>
    <name evidence="4" type="ORF">GSCOC_T00020315001</name>
</gene>
<dbReference type="AlphaFoldDB" id="A0A068UCF6"/>
<dbReference type="Pfam" id="PF04043">
    <property type="entry name" value="PMEI"/>
    <property type="match status" value="1"/>
</dbReference>
<feature type="domain" description="Pectinesterase inhibitor" evidence="3">
    <location>
        <begin position="35"/>
        <end position="192"/>
    </location>
</feature>
<evidence type="ECO:0000256" key="1">
    <source>
        <dbReference type="ARBA" id="ARBA00022729"/>
    </source>
</evidence>
<dbReference type="STRING" id="49390.A0A068UCF6"/>
<dbReference type="Gene3D" id="1.20.140.40">
    <property type="entry name" value="Invertase/pectin methylesterase inhibitor family protein"/>
    <property type="match status" value="1"/>
</dbReference>
<evidence type="ECO:0000256" key="2">
    <source>
        <dbReference type="SAM" id="SignalP"/>
    </source>
</evidence>
<organism evidence="4 5">
    <name type="scientific">Coffea canephora</name>
    <name type="common">Robusta coffee</name>
    <dbReference type="NCBI Taxonomy" id="49390"/>
    <lineage>
        <taxon>Eukaryota</taxon>
        <taxon>Viridiplantae</taxon>
        <taxon>Streptophyta</taxon>
        <taxon>Embryophyta</taxon>
        <taxon>Tracheophyta</taxon>
        <taxon>Spermatophyta</taxon>
        <taxon>Magnoliopsida</taxon>
        <taxon>eudicotyledons</taxon>
        <taxon>Gunneridae</taxon>
        <taxon>Pentapetalae</taxon>
        <taxon>asterids</taxon>
        <taxon>lamiids</taxon>
        <taxon>Gentianales</taxon>
        <taxon>Rubiaceae</taxon>
        <taxon>Ixoroideae</taxon>
        <taxon>Gardenieae complex</taxon>
        <taxon>Bertiereae - Coffeeae clade</taxon>
        <taxon>Coffeeae</taxon>
        <taxon>Coffea</taxon>
    </lineage>
</organism>
<keyword evidence="1 2" id="KW-0732">Signal</keyword>
<dbReference type="EMBL" id="HG739099">
    <property type="protein sequence ID" value="CDP05318.1"/>
    <property type="molecule type" value="Genomic_DNA"/>
</dbReference>
<dbReference type="InterPro" id="IPR006501">
    <property type="entry name" value="Pectinesterase_inhib_dom"/>
</dbReference>
<evidence type="ECO:0000259" key="3">
    <source>
        <dbReference type="SMART" id="SM00856"/>
    </source>
</evidence>
<dbReference type="InterPro" id="IPR051955">
    <property type="entry name" value="PME_Inhibitor"/>
</dbReference>
<protein>
    <recommendedName>
        <fullName evidence="3">Pectinesterase inhibitor domain-containing protein</fullName>
    </recommendedName>
</protein>
<dbReference type="SUPFAM" id="SSF101148">
    <property type="entry name" value="Plant invertase/pectin methylesterase inhibitor"/>
    <property type="match status" value="1"/>
</dbReference>
<dbReference type="PhylomeDB" id="A0A068UCF6"/>
<dbReference type="InterPro" id="IPR035513">
    <property type="entry name" value="Invertase/methylesterase_inhib"/>
</dbReference>
<dbReference type="CDD" id="cd15798">
    <property type="entry name" value="PMEI-like_3"/>
    <property type="match status" value="1"/>
</dbReference>
<dbReference type="SMART" id="SM00856">
    <property type="entry name" value="PMEI"/>
    <property type="match status" value="1"/>
</dbReference>
<sequence>MEKNYNLTKFLCTFLALVSSISLVQPTSAATTPSAYTNFVKTRCSATTYPAVCIRTLYPYASYVQTNPLKLCKTALSVAIQGAGNTTAKVSKLASRKGYYSRMEAAALKDCMYDVKDAISELKQALGAMTRLGGADRQFQWANAKTWGSAAITDLESCLDGFAGRKISPALRANIKSFVVPPQRLISNALYLINHLYQQ</sequence>
<feature type="chain" id="PRO_5001657847" description="Pectinesterase inhibitor domain-containing protein" evidence="2">
    <location>
        <begin position="30"/>
        <end position="199"/>
    </location>
</feature>
<dbReference type="InParanoid" id="A0A068UCF6"/>
<dbReference type="Gramene" id="CDP05318">
    <property type="protein sequence ID" value="CDP05318"/>
    <property type="gene ID" value="GSCOC_T00020315001"/>
</dbReference>
<dbReference type="GO" id="GO:0004857">
    <property type="term" value="F:enzyme inhibitor activity"/>
    <property type="evidence" value="ECO:0007669"/>
    <property type="project" value="InterPro"/>
</dbReference>
<dbReference type="Proteomes" id="UP000295252">
    <property type="component" value="Chromosome IV"/>
</dbReference>
<reference evidence="5" key="1">
    <citation type="journal article" date="2014" name="Science">
        <title>The coffee genome provides insight into the convergent evolution of caffeine biosynthesis.</title>
        <authorList>
            <person name="Denoeud F."/>
            <person name="Carretero-Paulet L."/>
            <person name="Dereeper A."/>
            <person name="Droc G."/>
            <person name="Guyot R."/>
            <person name="Pietrella M."/>
            <person name="Zheng C."/>
            <person name="Alberti A."/>
            <person name="Anthony F."/>
            <person name="Aprea G."/>
            <person name="Aury J.M."/>
            <person name="Bento P."/>
            <person name="Bernard M."/>
            <person name="Bocs S."/>
            <person name="Campa C."/>
            <person name="Cenci A."/>
            <person name="Combes M.C."/>
            <person name="Crouzillat D."/>
            <person name="Da Silva C."/>
            <person name="Daddiego L."/>
            <person name="De Bellis F."/>
            <person name="Dussert S."/>
            <person name="Garsmeur O."/>
            <person name="Gayraud T."/>
            <person name="Guignon V."/>
            <person name="Jahn K."/>
            <person name="Jamilloux V."/>
            <person name="Joet T."/>
            <person name="Labadie K."/>
            <person name="Lan T."/>
            <person name="Leclercq J."/>
            <person name="Lepelley M."/>
            <person name="Leroy T."/>
            <person name="Li L.T."/>
            <person name="Librado P."/>
            <person name="Lopez L."/>
            <person name="Munoz A."/>
            <person name="Noel B."/>
            <person name="Pallavicini A."/>
            <person name="Perrotta G."/>
            <person name="Poncet V."/>
            <person name="Pot D."/>
            <person name="Priyono X."/>
            <person name="Rigoreau M."/>
            <person name="Rouard M."/>
            <person name="Rozas J."/>
            <person name="Tranchant-Dubreuil C."/>
            <person name="VanBuren R."/>
            <person name="Zhang Q."/>
            <person name="Andrade A.C."/>
            <person name="Argout X."/>
            <person name="Bertrand B."/>
            <person name="de Kochko A."/>
            <person name="Graziosi G."/>
            <person name="Henry R.J."/>
            <person name="Jayarama X."/>
            <person name="Ming R."/>
            <person name="Nagai C."/>
            <person name="Rounsley S."/>
            <person name="Sankoff D."/>
            <person name="Giuliano G."/>
            <person name="Albert V.A."/>
            <person name="Wincker P."/>
            <person name="Lashermes P."/>
        </authorList>
    </citation>
    <scope>NUCLEOTIDE SEQUENCE [LARGE SCALE GENOMIC DNA]</scope>
    <source>
        <strain evidence="5">cv. DH200-94</strain>
    </source>
</reference>
<evidence type="ECO:0000313" key="4">
    <source>
        <dbReference type="EMBL" id="CDP05318.1"/>
    </source>
</evidence>
<dbReference type="NCBIfam" id="TIGR01614">
    <property type="entry name" value="PME_inhib"/>
    <property type="match status" value="1"/>
</dbReference>
<name>A0A068UCF6_COFCA</name>
<dbReference type="PANTHER" id="PTHR31080:SF15">
    <property type="entry name" value="INVERTASE"/>
    <property type="match status" value="1"/>
</dbReference>
<dbReference type="OrthoDB" id="1430376at2759"/>
<accession>A0A068UCF6</accession>